<dbReference type="GO" id="GO:0016758">
    <property type="term" value="F:hexosyltransferase activity"/>
    <property type="evidence" value="ECO:0007669"/>
    <property type="project" value="UniProtKB-ARBA"/>
</dbReference>
<dbReference type="Proteomes" id="UP000236735">
    <property type="component" value="Unassembled WGS sequence"/>
</dbReference>
<sequence length="344" mass="40288">MDVSIIIPVYKVEKYITRCIQSIMNQSCKNIQIECIIIDDCTPDASIDIVNGVLSDYKGDVKFIILRHEKNSGLSAARNTGIKASTGRYLMFVDSDDYITDDAVSKLWNAHLTYQHAELIVATYYSVKDSCPFDNGIDKQTLVDGKRLRKMLMNYQVTCNACWRLIPRELIINNNLFFTPGLLYEDILWCHRLFALVESAVVLPDVVYYYENNPNSITNTTKEKAIRSVRSYAYNCDEMLKKPYKDVYVDHQLYVLTFLMRALDTRRDYKVRGEVSKKLNDVRFRLVRSTLSEGRLLLGLFFLITYQPLYSLFSCRWFRSHYYMLESFIRHRANFLDSIFHRNN</sequence>
<dbReference type="SUPFAM" id="SSF53448">
    <property type="entry name" value="Nucleotide-diphospho-sugar transferases"/>
    <property type="match status" value="1"/>
</dbReference>
<reference evidence="4 5" key="1">
    <citation type="submission" date="2016-10" db="EMBL/GenBank/DDBJ databases">
        <authorList>
            <person name="de Groot N.N."/>
        </authorList>
    </citation>
    <scope>NUCLEOTIDE SEQUENCE [LARGE SCALE GENOMIC DNA]</scope>
    <source>
        <strain evidence="4 5">AR32</strain>
    </source>
</reference>
<keyword evidence="2 4" id="KW-0808">Transferase</keyword>
<dbReference type="AlphaFoldDB" id="A0A1H5UFF8"/>
<keyword evidence="1" id="KW-0328">Glycosyltransferase</keyword>
<name>A0A1H5UFF8_XYLRU</name>
<accession>A0A1H5UFF8</accession>
<dbReference type="Pfam" id="PF00535">
    <property type="entry name" value="Glycos_transf_2"/>
    <property type="match status" value="1"/>
</dbReference>
<feature type="domain" description="Glycosyltransferase 2-like" evidence="3">
    <location>
        <begin position="4"/>
        <end position="166"/>
    </location>
</feature>
<evidence type="ECO:0000256" key="1">
    <source>
        <dbReference type="ARBA" id="ARBA00022676"/>
    </source>
</evidence>
<dbReference type="InterPro" id="IPR001173">
    <property type="entry name" value="Glyco_trans_2-like"/>
</dbReference>
<gene>
    <name evidence="4" type="ORF">SAMN05216354_1398</name>
</gene>
<evidence type="ECO:0000256" key="2">
    <source>
        <dbReference type="ARBA" id="ARBA00022679"/>
    </source>
</evidence>
<dbReference type="RefSeq" id="WP_103915499.1">
    <property type="nucleotide sequence ID" value="NZ_FNUV01000003.1"/>
</dbReference>
<proteinExistence type="predicted"/>
<dbReference type="EMBL" id="FNUV01000003">
    <property type="protein sequence ID" value="SEF73091.1"/>
    <property type="molecule type" value="Genomic_DNA"/>
</dbReference>
<organism evidence="4 5">
    <name type="scientific">Xylanibacter ruminicola</name>
    <name type="common">Prevotella ruminicola</name>
    <dbReference type="NCBI Taxonomy" id="839"/>
    <lineage>
        <taxon>Bacteria</taxon>
        <taxon>Pseudomonadati</taxon>
        <taxon>Bacteroidota</taxon>
        <taxon>Bacteroidia</taxon>
        <taxon>Bacteroidales</taxon>
        <taxon>Prevotellaceae</taxon>
        <taxon>Xylanibacter</taxon>
    </lineage>
</organism>
<dbReference type="PANTHER" id="PTHR22916:SF51">
    <property type="entry name" value="GLYCOSYLTRANSFERASE EPSH-RELATED"/>
    <property type="match status" value="1"/>
</dbReference>
<evidence type="ECO:0000313" key="4">
    <source>
        <dbReference type="EMBL" id="SEF73091.1"/>
    </source>
</evidence>
<dbReference type="Gene3D" id="3.90.550.10">
    <property type="entry name" value="Spore Coat Polysaccharide Biosynthesis Protein SpsA, Chain A"/>
    <property type="match status" value="1"/>
</dbReference>
<evidence type="ECO:0000313" key="5">
    <source>
        <dbReference type="Proteomes" id="UP000236735"/>
    </source>
</evidence>
<dbReference type="PANTHER" id="PTHR22916">
    <property type="entry name" value="GLYCOSYLTRANSFERASE"/>
    <property type="match status" value="1"/>
</dbReference>
<protein>
    <submittedName>
        <fullName evidence="4">Glycosyltransferase involved in cell wall bisynthesis</fullName>
    </submittedName>
</protein>
<dbReference type="CDD" id="cd00761">
    <property type="entry name" value="Glyco_tranf_GTA_type"/>
    <property type="match status" value="1"/>
</dbReference>
<dbReference type="InterPro" id="IPR029044">
    <property type="entry name" value="Nucleotide-diphossugar_trans"/>
</dbReference>
<evidence type="ECO:0000259" key="3">
    <source>
        <dbReference type="Pfam" id="PF00535"/>
    </source>
</evidence>